<reference evidence="4" key="1">
    <citation type="submission" date="2015-11" db="EMBL/GenBank/DDBJ databases">
        <title>De novo transcriptome assembly of four potential Pierce s Disease insect vectors from Arizona vineyards.</title>
        <authorList>
            <person name="Tassone E.E."/>
        </authorList>
    </citation>
    <scope>NUCLEOTIDE SEQUENCE</scope>
</reference>
<feature type="domain" description="FHA" evidence="2">
    <location>
        <begin position="295"/>
        <end position="346"/>
    </location>
</feature>
<dbReference type="PANTHER" id="PTHR23106:SF24">
    <property type="entry name" value="ANGIOGENIC FACTOR WITH G PATCH AND FHA DOMAINS 1"/>
    <property type="match status" value="1"/>
</dbReference>
<dbReference type="Gene3D" id="2.60.200.20">
    <property type="match status" value="1"/>
</dbReference>
<dbReference type="PROSITE" id="PS50006">
    <property type="entry name" value="FHA_DOMAIN"/>
    <property type="match status" value="1"/>
</dbReference>
<dbReference type="Pfam" id="PF01585">
    <property type="entry name" value="G-patch"/>
    <property type="match status" value="1"/>
</dbReference>
<dbReference type="InterPro" id="IPR000253">
    <property type="entry name" value="FHA_dom"/>
</dbReference>
<feature type="compositionally biased region" description="Acidic residues" evidence="1">
    <location>
        <begin position="205"/>
        <end position="218"/>
    </location>
</feature>
<dbReference type="EMBL" id="GEBQ01014283">
    <property type="protein sequence ID" value="JAT25694.1"/>
    <property type="molecule type" value="Transcribed_RNA"/>
</dbReference>
<sequence>MDESLKNVKMKNVEEKAEDDFTTSNSIKEALKDLPEVLAFIQRLQDCILRQRSLVHKLYNKIKENDVIKKVITVEKSTQTDEEDMRPLPIEPAKLVQDIKEAAENAVQQTGFVYEATSGMYYDYNTGYYYNAELGLYYDGHNGAYYYFDESSKSFQFHSQVPHHSTPATESKIADNQIDQEDAKKRKSLDKDVERIPKKTRQEPMEEGECSESSDESEHEINEVDNVVVSISTCDNNENKIELEDCKIVPRIAQNILLDDEVANAWPPCLRIVVKETGLDNLPVGSLFIVTCTGGSLGREGDHAVIIPDINISKHHARVSYSEADSCYKLVDLGSRNGTLVDGRRLSVALRESEPADLQHGTLVRVGSTELECHLHPGRTTCDRCEPGCALRTATVRSEADKDHETKEARHRSELRRLRKRFGLDKLSAKETSAAMPVGYQDRAEERRKTVGSQDHNAKTEVASVDQHIQSDNKGFKMLSKMGWAKGQSLGKDSSKGIVEPVLVEQRAEKSGLGSEGVHLPPVDAKAKKKTEVWKKAQKRFQELDN</sequence>
<accession>A0A1B6LQ80</accession>
<dbReference type="SMART" id="SM00443">
    <property type="entry name" value="G_patch"/>
    <property type="match status" value="1"/>
</dbReference>
<feature type="compositionally biased region" description="Basic and acidic residues" evidence="1">
    <location>
        <begin position="181"/>
        <end position="204"/>
    </location>
</feature>
<evidence type="ECO:0000259" key="3">
    <source>
        <dbReference type="PROSITE" id="PS50174"/>
    </source>
</evidence>
<organism evidence="4">
    <name type="scientific">Graphocephala atropunctata</name>
    <dbReference type="NCBI Taxonomy" id="36148"/>
    <lineage>
        <taxon>Eukaryota</taxon>
        <taxon>Metazoa</taxon>
        <taxon>Ecdysozoa</taxon>
        <taxon>Arthropoda</taxon>
        <taxon>Hexapoda</taxon>
        <taxon>Insecta</taxon>
        <taxon>Pterygota</taxon>
        <taxon>Neoptera</taxon>
        <taxon>Paraneoptera</taxon>
        <taxon>Hemiptera</taxon>
        <taxon>Auchenorrhyncha</taxon>
        <taxon>Membracoidea</taxon>
        <taxon>Cicadellidae</taxon>
        <taxon>Cicadellinae</taxon>
        <taxon>Cicadellini</taxon>
        <taxon>Graphocephala</taxon>
    </lineage>
</organism>
<dbReference type="SUPFAM" id="SSF49879">
    <property type="entry name" value="SMAD/FHA domain"/>
    <property type="match status" value="1"/>
</dbReference>
<feature type="domain" description="G-patch" evidence="3">
    <location>
        <begin position="471"/>
        <end position="518"/>
    </location>
</feature>
<evidence type="ECO:0000256" key="1">
    <source>
        <dbReference type="SAM" id="MobiDB-lite"/>
    </source>
</evidence>
<feature type="region of interest" description="Disordered" evidence="1">
    <location>
        <begin position="509"/>
        <end position="531"/>
    </location>
</feature>
<dbReference type="CDD" id="cd22686">
    <property type="entry name" value="FHA_AGGF1"/>
    <property type="match status" value="1"/>
</dbReference>
<evidence type="ECO:0008006" key="5">
    <source>
        <dbReference type="Google" id="ProtNLM"/>
    </source>
</evidence>
<dbReference type="SMART" id="SM00240">
    <property type="entry name" value="FHA"/>
    <property type="match status" value="1"/>
</dbReference>
<dbReference type="Pfam" id="PF00498">
    <property type="entry name" value="FHA"/>
    <property type="match status" value="1"/>
</dbReference>
<dbReference type="PROSITE" id="PS50174">
    <property type="entry name" value="G_PATCH"/>
    <property type="match status" value="1"/>
</dbReference>
<dbReference type="InterPro" id="IPR008984">
    <property type="entry name" value="SMAD_FHA_dom_sf"/>
</dbReference>
<feature type="region of interest" description="Disordered" evidence="1">
    <location>
        <begin position="158"/>
        <end position="222"/>
    </location>
</feature>
<proteinExistence type="predicted"/>
<feature type="compositionally biased region" description="Polar residues" evidence="1">
    <location>
        <begin position="158"/>
        <end position="169"/>
    </location>
</feature>
<name>A0A1B6LQ80_9HEMI</name>
<evidence type="ECO:0000313" key="4">
    <source>
        <dbReference type="EMBL" id="JAT25694.1"/>
    </source>
</evidence>
<dbReference type="InterPro" id="IPR041591">
    <property type="entry name" value="OCRE"/>
</dbReference>
<dbReference type="GO" id="GO:0003676">
    <property type="term" value="F:nucleic acid binding"/>
    <property type="evidence" value="ECO:0007669"/>
    <property type="project" value="InterPro"/>
</dbReference>
<evidence type="ECO:0000259" key="2">
    <source>
        <dbReference type="PROSITE" id="PS50006"/>
    </source>
</evidence>
<dbReference type="InterPro" id="IPR053027">
    <property type="entry name" value="AGGF1"/>
</dbReference>
<protein>
    <recommendedName>
        <fullName evidence="5">G-patch domain-containing protein</fullName>
    </recommendedName>
</protein>
<dbReference type="PANTHER" id="PTHR23106">
    <property type="entry name" value="ANGIOGENIC FACTOR WITH G PATCH AND FHA DOMAINS 1"/>
    <property type="match status" value="1"/>
</dbReference>
<dbReference type="AlphaFoldDB" id="A0A1B6LQ80"/>
<gene>
    <name evidence="4" type="ORF">g.6040</name>
</gene>
<dbReference type="InterPro" id="IPR000467">
    <property type="entry name" value="G_patch_dom"/>
</dbReference>
<dbReference type="Pfam" id="PF17780">
    <property type="entry name" value="OCRE"/>
    <property type="match status" value="1"/>
</dbReference>